<keyword evidence="1" id="KW-0812">Transmembrane</keyword>
<keyword evidence="1" id="KW-1133">Transmembrane helix</keyword>
<sequence>MLHLLVPDSGHPISMFFSNSIKYVPAVYGYDQGLFKCDNTCFLLLVHRSNLCNLFAVLNEFPYFWLHHLADVQQQLHIFPFIIIIIIIIFWYLVIYKLVN</sequence>
<reference evidence="2 3" key="1">
    <citation type="submission" date="2024-11" db="EMBL/GenBank/DDBJ databases">
        <title>A near-complete genome assembly of Cinchona calisaya.</title>
        <authorList>
            <person name="Lian D.C."/>
            <person name="Zhao X.W."/>
            <person name="Wei L."/>
        </authorList>
    </citation>
    <scope>NUCLEOTIDE SEQUENCE [LARGE SCALE GENOMIC DNA]</scope>
    <source>
        <tissue evidence="2">Nenye</tissue>
    </source>
</reference>
<keyword evidence="3" id="KW-1185">Reference proteome</keyword>
<gene>
    <name evidence="2" type="ORF">ACH5RR_018413</name>
</gene>
<evidence type="ECO:0000256" key="1">
    <source>
        <dbReference type="SAM" id="Phobius"/>
    </source>
</evidence>
<evidence type="ECO:0000313" key="3">
    <source>
        <dbReference type="Proteomes" id="UP001630127"/>
    </source>
</evidence>
<dbReference type="AlphaFoldDB" id="A0ABD2ZMA0"/>
<dbReference type="EMBL" id="JBJUIK010000008">
    <property type="protein sequence ID" value="KAL3520264.1"/>
    <property type="molecule type" value="Genomic_DNA"/>
</dbReference>
<comment type="caution">
    <text evidence="2">The sequence shown here is derived from an EMBL/GenBank/DDBJ whole genome shotgun (WGS) entry which is preliminary data.</text>
</comment>
<name>A0ABD2ZMA0_9GENT</name>
<proteinExistence type="predicted"/>
<accession>A0ABD2ZMA0</accession>
<feature type="transmembrane region" description="Helical" evidence="1">
    <location>
        <begin position="78"/>
        <end position="99"/>
    </location>
</feature>
<dbReference type="Proteomes" id="UP001630127">
    <property type="component" value="Unassembled WGS sequence"/>
</dbReference>
<keyword evidence="1" id="KW-0472">Membrane</keyword>
<protein>
    <submittedName>
        <fullName evidence="2">Uncharacterized protein</fullName>
    </submittedName>
</protein>
<organism evidence="2 3">
    <name type="scientific">Cinchona calisaya</name>
    <dbReference type="NCBI Taxonomy" id="153742"/>
    <lineage>
        <taxon>Eukaryota</taxon>
        <taxon>Viridiplantae</taxon>
        <taxon>Streptophyta</taxon>
        <taxon>Embryophyta</taxon>
        <taxon>Tracheophyta</taxon>
        <taxon>Spermatophyta</taxon>
        <taxon>Magnoliopsida</taxon>
        <taxon>eudicotyledons</taxon>
        <taxon>Gunneridae</taxon>
        <taxon>Pentapetalae</taxon>
        <taxon>asterids</taxon>
        <taxon>lamiids</taxon>
        <taxon>Gentianales</taxon>
        <taxon>Rubiaceae</taxon>
        <taxon>Cinchonoideae</taxon>
        <taxon>Cinchoneae</taxon>
        <taxon>Cinchona</taxon>
    </lineage>
</organism>
<evidence type="ECO:0000313" key="2">
    <source>
        <dbReference type="EMBL" id="KAL3520264.1"/>
    </source>
</evidence>